<dbReference type="InterPro" id="IPR035965">
    <property type="entry name" value="PAS-like_dom_sf"/>
</dbReference>
<reference evidence="6" key="1">
    <citation type="journal article" date="2020" name="Stud. Mycol.">
        <title>101 Dothideomycetes genomes: a test case for predicting lifestyles and emergence of pathogens.</title>
        <authorList>
            <person name="Haridas S."/>
            <person name="Albert R."/>
            <person name="Binder M."/>
            <person name="Bloem J."/>
            <person name="Labutti K."/>
            <person name="Salamov A."/>
            <person name="Andreopoulos B."/>
            <person name="Baker S."/>
            <person name="Barry K."/>
            <person name="Bills G."/>
            <person name="Bluhm B."/>
            <person name="Cannon C."/>
            <person name="Castanera R."/>
            <person name="Culley D."/>
            <person name="Daum C."/>
            <person name="Ezra D."/>
            <person name="Gonzalez J."/>
            <person name="Henrissat B."/>
            <person name="Kuo A."/>
            <person name="Liang C."/>
            <person name="Lipzen A."/>
            <person name="Lutzoni F."/>
            <person name="Magnuson J."/>
            <person name="Mondo S."/>
            <person name="Nolan M."/>
            <person name="Ohm R."/>
            <person name="Pangilinan J."/>
            <person name="Park H.-J."/>
            <person name="Ramirez L."/>
            <person name="Alfaro M."/>
            <person name="Sun H."/>
            <person name="Tritt A."/>
            <person name="Yoshinaga Y."/>
            <person name="Zwiers L.-H."/>
            <person name="Turgeon B."/>
            <person name="Goodwin S."/>
            <person name="Spatafora J."/>
            <person name="Crous P."/>
            <person name="Grigoriev I."/>
        </authorList>
    </citation>
    <scope>NUCLEOTIDE SEQUENCE</scope>
    <source>
        <strain evidence="6">CBS 113389</strain>
    </source>
</reference>
<dbReference type="PANTHER" id="PTHR47429">
    <property type="entry name" value="PROTEIN TWIN LOV 1"/>
    <property type="match status" value="1"/>
</dbReference>
<feature type="compositionally biased region" description="Polar residues" evidence="4">
    <location>
        <begin position="187"/>
        <end position="196"/>
    </location>
</feature>
<feature type="compositionally biased region" description="Low complexity" evidence="4">
    <location>
        <begin position="104"/>
        <end position="118"/>
    </location>
</feature>
<dbReference type="EMBL" id="MU001632">
    <property type="protein sequence ID" value="KAF2486599.1"/>
    <property type="molecule type" value="Genomic_DNA"/>
</dbReference>
<dbReference type="OrthoDB" id="447251at2759"/>
<dbReference type="AlphaFoldDB" id="A0A6A6Q3K0"/>
<proteinExistence type="predicted"/>
<dbReference type="Pfam" id="PF13426">
    <property type="entry name" value="PAS_9"/>
    <property type="match status" value="1"/>
</dbReference>
<feature type="compositionally biased region" description="Basic and acidic residues" evidence="4">
    <location>
        <begin position="778"/>
        <end position="794"/>
    </location>
</feature>
<evidence type="ECO:0000256" key="4">
    <source>
        <dbReference type="SAM" id="MobiDB-lite"/>
    </source>
</evidence>
<feature type="region of interest" description="Disordered" evidence="4">
    <location>
        <begin position="1"/>
        <end position="65"/>
    </location>
</feature>
<evidence type="ECO:0000256" key="2">
    <source>
        <dbReference type="ARBA" id="ARBA00022643"/>
    </source>
</evidence>
<keyword evidence="3" id="KW-0157">Chromophore</keyword>
<dbReference type="SUPFAM" id="SSF55785">
    <property type="entry name" value="PYP-like sensor domain (PAS domain)"/>
    <property type="match status" value="1"/>
</dbReference>
<evidence type="ECO:0000259" key="5">
    <source>
        <dbReference type="PROSITE" id="PS50113"/>
    </source>
</evidence>
<keyword evidence="7" id="KW-1185">Reference proteome</keyword>
<feature type="domain" description="PAC" evidence="5">
    <location>
        <begin position="489"/>
        <end position="542"/>
    </location>
</feature>
<dbReference type="Gene3D" id="3.30.450.20">
    <property type="entry name" value="PAS domain"/>
    <property type="match status" value="1"/>
</dbReference>
<name>A0A6A6Q3K0_9PEZI</name>
<sequence length="831" mass="91498">MSHPSKRASVSSQRIVQPLILSSSGSRLSSSSTSSSSHKRDSLRSKRDSIVGIGYKISPSSRPSSALEAMAPVYRLYPHQASNGRKERSSEGGSEGVDAMERYPSPSAESASRISRSATPSHEPATNTIPEEEANGDLPSSLPSRVVSPDNELSPVSPIASEVDDRRAVSPVMSRSNTQDAGPLRSRFQQPSTTAQRAAKPARKPSRSGGVSEAGSEVIYAKGERSSDESDFSQETAATSYVALPALQSSGPDNSDAQQLEPVAEDDPRSWDLVEPYDEYSGPTGMYALEKRSEQMFGAEHLRTIFNDPKLLLKFTNYLNTHRPKSIAILIYYLDALKALRAISYANAIAEALEPIHGHDFTQQVAEPTGNAALAEKADQAFEILARDDLPAFITHTWVQVVSVSILRRVTGTLAPHLREASEGLAEVFCLTDPSRTDNPIVFASEEFVRTTQYGMNYIIGRNCRFLQGPKTNPESVRRLRESVKSGKEHTEVFVNYRRDGTPFMNLLMTAPLMDSRGNVRYHIGAQVDVSNLVKECSNLDGLMHLVEREQDPEGAAEEDEATRKDEFQDLTEMFNGAELDTVRRYGGRMHKEYVDDSDRESISGGKRRVLLKDSTQEVREKHGASAVQVNIPENVRDKSNGRLEGVYQHYLLIRPAPSLRILFTSPSLRVPGILQSPFLNRIGGSSRVRSDLRAALGEGRGVTAKIRWLTRADADGEGEGRPRWIHCTPLFGHSGAVGVWMIVLVDEEGSLQTGRRFRNAPPVSAVIAGKEWDGRTDEKHRLNTYDPDTERKGQSVRHKTNRPGSALSGRSARQNNVASGDVSEFSFQLK</sequence>
<keyword evidence="1" id="KW-0285">Flavoprotein</keyword>
<dbReference type="GeneID" id="54472858"/>
<keyword evidence="2" id="KW-0288">FMN</keyword>
<evidence type="ECO:0000313" key="7">
    <source>
        <dbReference type="Proteomes" id="UP000799767"/>
    </source>
</evidence>
<dbReference type="InterPro" id="IPR000014">
    <property type="entry name" value="PAS"/>
</dbReference>
<dbReference type="Proteomes" id="UP000799767">
    <property type="component" value="Unassembled WGS sequence"/>
</dbReference>
<accession>A0A6A6Q3K0</accession>
<feature type="region of interest" description="Disordered" evidence="4">
    <location>
        <begin position="246"/>
        <end position="273"/>
    </location>
</feature>
<evidence type="ECO:0000256" key="3">
    <source>
        <dbReference type="ARBA" id="ARBA00022991"/>
    </source>
</evidence>
<protein>
    <recommendedName>
        <fullName evidence="5">PAC domain-containing protein</fullName>
    </recommendedName>
</protein>
<gene>
    <name evidence="6" type="ORF">BDY17DRAFT_261940</name>
</gene>
<organism evidence="6 7">
    <name type="scientific">Neohortaea acidophila</name>
    <dbReference type="NCBI Taxonomy" id="245834"/>
    <lineage>
        <taxon>Eukaryota</taxon>
        <taxon>Fungi</taxon>
        <taxon>Dikarya</taxon>
        <taxon>Ascomycota</taxon>
        <taxon>Pezizomycotina</taxon>
        <taxon>Dothideomycetes</taxon>
        <taxon>Dothideomycetidae</taxon>
        <taxon>Mycosphaerellales</taxon>
        <taxon>Teratosphaeriaceae</taxon>
        <taxon>Neohortaea</taxon>
    </lineage>
</organism>
<feature type="compositionally biased region" description="Polar residues" evidence="4">
    <location>
        <begin position="247"/>
        <end position="258"/>
    </location>
</feature>
<feature type="compositionally biased region" description="Low complexity" evidence="4">
    <location>
        <begin position="138"/>
        <end position="149"/>
    </location>
</feature>
<dbReference type="PROSITE" id="PS50113">
    <property type="entry name" value="PAC"/>
    <property type="match status" value="1"/>
</dbReference>
<dbReference type="PANTHER" id="PTHR47429:SF9">
    <property type="entry name" value="PAS DOMAIN-CONTAINING PROTEIN"/>
    <property type="match status" value="1"/>
</dbReference>
<evidence type="ECO:0000256" key="1">
    <source>
        <dbReference type="ARBA" id="ARBA00022630"/>
    </source>
</evidence>
<feature type="compositionally biased region" description="Low complexity" evidence="4">
    <location>
        <begin position="22"/>
        <end position="36"/>
    </location>
</feature>
<feature type="compositionally biased region" description="Basic and acidic residues" evidence="4">
    <location>
        <begin position="38"/>
        <end position="49"/>
    </location>
</feature>
<evidence type="ECO:0000313" key="6">
    <source>
        <dbReference type="EMBL" id="KAF2486599.1"/>
    </source>
</evidence>
<dbReference type="RefSeq" id="XP_033593168.1">
    <property type="nucleotide sequence ID" value="XM_033731856.1"/>
</dbReference>
<feature type="region of interest" description="Disordered" evidence="4">
    <location>
        <begin position="77"/>
        <end position="216"/>
    </location>
</feature>
<feature type="region of interest" description="Disordered" evidence="4">
    <location>
        <begin position="778"/>
        <end position="831"/>
    </location>
</feature>
<dbReference type="InterPro" id="IPR000700">
    <property type="entry name" value="PAS-assoc_C"/>
</dbReference>
<dbReference type="GO" id="GO:0005634">
    <property type="term" value="C:nucleus"/>
    <property type="evidence" value="ECO:0007669"/>
    <property type="project" value="TreeGrafter"/>
</dbReference>